<evidence type="ECO:0000313" key="3">
    <source>
        <dbReference type="Proteomes" id="UP000585474"/>
    </source>
</evidence>
<evidence type="ECO:0000256" key="1">
    <source>
        <dbReference type="SAM" id="MobiDB-lite"/>
    </source>
</evidence>
<organism evidence="2 3">
    <name type="scientific">Actinidia rufa</name>
    <dbReference type="NCBI Taxonomy" id="165716"/>
    <lineage>
        <taxon>Eukaryota</taxon>
        <taxon>Viridiplantae</taxon>
        <taxon>Streptophyta</taxon>
        <taxon>Embryophyta</taxon>
        <taxon>Tracheophyta</taxon>
        <taxon>Spermatophyta</taxon>
        <taxon>Magnoliopsida</taxon>
        <taxon>eudicotyledons</taxon>
        <taxon>Gunneridae</taxon>
        <taxon>Pentapetalae</taxon>
        <taxon>asterids</taxon>
        <taxon>Ericales</taxon>
        <taxon>Actinidiaceae</taxon>
        <taxon>Actinidia</taxon>
    </lineage>
</organism>
<dbReference type="Proteomes" id="UP000585474">
    <property type="component" value="Unassembled WGS sequence"/>
</dbReference>
<feature type="compositionally biased region" description="Basic and acidic residues" evidence="1">
    <location>
        <begin position="210"/>
        <end position="222"/>
    </location>
</feature>
<evidence type="ECO:0000313" key="2">
    <source>
        <dbReference type="EMBL" id="GFZ06895.1"/>
    </source>
</evidence>
<dbReference type="EMBL" id="BJWL01000018">
    <property type="protein sequence ID" value="GFZ06895.1"/>
    <property type="molecule type" value="Genomic_DNA"/>
</dbReference>
<keyword evidence="3" id="KW-1185">Reference proteome</keyword>
<accession>A0A7J0G7W4</accession>
<sequence>MHWPSLRSLAEEAPGVIATSPSPTPFHLPQKTLPKAQFSSHRDREGAWLQRLPSDRRSGTGRYCDRCIRTAGVIATSPQPPSISLKKPLPHRCIPSHTERDRRGVAAAIAVRSSQWHWPSLQKKPPASLPPHPAQTRSISLKKTLPQSLYSFSHKERERRGVVASIAVRSSQWHWPSLQKKPLASLSPHPAQIPFHLPQKKPYPKRSIPSHRERERERERERGLGCIDRRPIVARALAVVAIVAKEAAGTAVAVITVQLSQ</sequence>
<comment type="caution">
    <text evidence="2">The sequence shown here is derived from an EMBL/GenBank/DDBJ whole genome shotgun (WGS) entry which is preliminary data.</text>
</comment>
<reference evidence="2 3" key="1">
    <citation type="submission" date="2019-07" db="EMBL/GenBank/DDBJ databases">
        <title>De Novo Assembly of kiwifruit Actinidia rufa.</title>
        <authorList>
            <person name="Sugita-Konishi S."/>
            <person name="Sato K."/>
            <person name="Mori E."/>
            <person name="Abe Y."/>
            <person name="Kisaki G."/>
            <person name="Hamano K."/>
            <person name="Suezawa K."/>
            <person name="Otani M."/>
            <person name="Fukuda T."/>
            <person name="Manabe T."/>
            <person name="Gomi K."/>
            <person name="Tabuchi M."/>
            <person name="Akimitsu K."/>
            <person name="Kataoka I."/>
        </authorList>
    </citation>
    <scope>NUCLEOTIDE SEQUENCE [LARGE SCALE GENOMIC DNA]</scope>
    <source>
        <strain evidence="3">cv. Fuchu</strain>
    </source>
</reference>
<dbReference type="AlphaFoldDB" id="A0A7J0G7W4"/>
<name>A0A7J0G7W4_9ERIC</name>
<feature type="region of interest" description="Disordered" evidence="1">
    <location>
        <begin position="117"/>
        <end position="140"/>
    </location>
</feature>
<feature type="region of interest" description="Disordered" evidence="1">
    <location>
        <begin position="188"/>
        <end position="222"/>
    </location>
</feature>
<proteinExistence type="predicted"/>
<gene>
    <name evidence="2" type="ORF">Acr_18g0010650</name>
</gene>
<protein>
    <submittedName>
        <fullName evidence="2">Uncharacterized protein</fullName>
    </submittedName>
</protein>